<dbReference type="CDD" id="cd06530">
    <property type="entry name" value="S26_SPase_I"/>
    <property type="match status" value="1"/>
</dbReference>
<proteinExistence type="inferred from homology"/>
<comment type="similarity">
    <text evidence="3 9">Belongs to the peptidase S26 family.</text>
</comment>
<keyword evidence="12" id="KW-1185">Reference proteome</keyword>
<evidence type="ECO:0000256" key="2">
    <source>
        <dbReference type="ARBA" id="ARBA00004401"/>
    </source>
</evidence>
<comment type="catalytic activity">
    <reaction evidence="1 8">
        <text>Cleavage of hydrophobic, N-terminal signal or leader sequences from secreted and periplasmic proteins.</text>
        <dbReference type="EC" id="3.4.21.89"/>
    </reaction>
</comment>
<evidence type="ECO:0000256" key="5">
    <source>
        <dbReference type="ARBA" id="ARBA00022670"/>
    </source>
</evidence>
<evidence type="ECO:0000256" key="7">
    <source>
        <dbReference type="PIRSR" id="PIRSR600223-1"/>
    </source>
</evidence>
<evidence type="ECO:0000256" key="6">
    <source>
        <dbReference type="ARBA" id="ARBA00022801"/>
    </source>
</evidence>
<sequence>MDLELNFEKRYRLIREIIETLVLTVLMFLIIQMAIQNFNIDGMSMEPTLHNGELMIVDKWSYAFHAPARGDIIVFVAPPNPSQDYVKRVIGLPGDVISIQNTTISINGKVLREPYIAPENQGNPYSSFVDRVIPANTFFVLGDNRNGSSDSRAWGCVPRGNIIGRGALIYWPFGQNNLGLLPSATSTFENLPAPPTHLPADASTCPVQNGVPASAPVALQSQSQGGIQTGLLLIAPSISVASRRRPTAKAKV</sequence>
<evidence type="ECO:0000259" key="10">
    <source>
        <dbReference type="Pfam" id="PF10502"/>
    </source>
</evidence>
<comment type="caution">
    <text evidence="11">The sequence shown here is derived from an EMBL/GenBank/DDBJ whole genome shotgun (WGS) entry which is preliminary data.</text>
</comment>
<dbReference type="PROSITE" id="PS00761">
    <property type="entry name" value="SPASE_I_3"/>
    <property type="match status" value="1"/>
</dbReference>
<feature type="domain" description="Peptidase S26" evidence="10">
    <location>
        <begin position="16"/>
        <end position="171"/>
    </location>
</feature>
<keyword evidence="8" id="KW-0472">Membrane</keyword>
<accession>A0A402A4I5</accession>
<dbReference type="Pfam" id="PF10502">
    <property type="entry name" value="Peptidase_S26"/>
    <property type="match status" value="1"/>
</dbReference>
<evidence type="ECO:0000256" key="9">
    <source>
        <dbReference type="RuleBase" id="RU362042"/>
    </source>
</evidence>
<dbReference type="InterPro" id="IPR019758">
    <property type="entry name" value="Pept_S26A_signal_pept_1_CS"/>
</dbReference>
<keyword evidence="5 8" id="KW-0645">Protease</keyword>
<dbReference type="NCBIfam" id="TIGR02227">
    <property type="entry name" value="sigpep_I_bact"/>
    <property type="match status" value="1"/>
</dbReference>
<keyword evidence="8" id="KW-1133">Transmembrane helix</keyword>
<dbReference type="GO" id="GO:0009003">
    <property type="term" value="F:signal peptidase activity"/>
    <property type="evidence" value="ECO:0007669"/>
    <property type="project" value="UniProtKB-EC"/>
</dbReference>
<dbReference type="InterPro" id="IPR019757">
    <property type="entry name" value="Pept_S26A_signal_pept_1_Lys-AS"/>
</dbReference>
<feature type="active site" evidence="7">
    <location>
        <position position="87"/>
    </location>
</feature>
<evidence type="ECO:0000256" key="4">
    <source>
        <dbReference type="ARBA" id="ARBA00013208"/>
    </source>
</evidence>
<dbReference type="GO" id="GO:0005886">
    <property type="term" value="C:plasma membrane"/>
    <property type="evidence" value="ECO:0007669"/>
    <property type="project" value="UniProtKB-SubCell"/>
</dbReference>
<keyword evidence="6 8" id="KW-0378">Hydrolase</keyword>
<comment type="subcellular location">
    <subcellularLocation>
        <location evidence="2">Cell membrane</location>
        <topology evidence="2">Single-pass type II membrane protein</topology>
    </subcellularLocation>
    <subcellularLocation>
        <location evidence="9">Membrane</location>
        <topology evidence="9">Single-pass type II membrane protein</topology>
    </subcellularLocation>
</comment>
<gene>
    <name evidence="11" type="ORF">KTT_37700</name>
</gene>
<dbReference type="EMBL" id="BIFR01000001">
    <property type="protein sequence ID" value="GCE13911.1"/>
    <property type="molecule type" value="Genomic_DNA"/>
</dbReference>
<dbReference type="InterPro" id="IPR036286">
    <property type="entry name" value="LexA/Signal_pep-like_sf"/>
</dbReference>
<dbReference type="Proteomes" id="UP000287352">
    <property type="component" value="Unassembled WGS sequence"/>
</dbReference>
<dbReference type="InterPro" id="IPR019756">
    <property type="entry name" value="Pept_S26A_signal_pept_1_Ser-AS"/>
</dbReference>
<dbReference type="EC" id="3.4.21.89" evidence="4 8"/>
<organism evidence="11 12">
    <name type="scientific">Tengunoibacter tsumagoiensis</name>
    <dbReference type="NCBI Taxonomy" id="2014871"/>
    <lineage>
        <taxon>Bacteria</taxon>
        <taxon>Bacillati</taxon>
        <taxon>Chloroflexota</taxon>
        <taxon>Ktedonobacteria</taxon>
        <taxon>Ktedonobacterales</taxon>
        <taxon>Dictyobacteraceae</taxon>
        <taxon>Tengunoibacter</taxon>
    </lineage>
</organism>
<evidence type="ECO:0000256" key="1">
    <source>
        <dbReference type="ARBA" id="ARBA00000677"/>
    </source>
</evidence>
<dbReference type="SUPFAM" id="SSF51306">
    <property type="entry name" value="LexA/Signal peptidase"/>
    <property type="match status" value="1"/>
</dbReference>
<dbReference type="GO" id="GO:0006465">
    <property type="term" value="P:signal peptide processing"/>
    <property type="evidence" value="ECO:0007669"/>
    <property type="project" value="InterPro"/>
</dbReference>
<dbReference type="PANTHER" id="PTHR43390">
    <property type="entry name" value="SIGNAL PEPTIDASE I"/>
    <property type="match status" value="1"/>
</dbReference>
<dbReference type="PANTHER" id="PTHR43390:SF1">
    <property type="entry name" value="CHLOROPLAST PROCESSING PEPTIDASE"/>
    <property type="match status" value="1"/>
</dbReference>
<evidence type="ECO:0000313" key="11">
    <source>
        <dbReference type="EMBL" id="GCE13911.1"/>
    </source>
</evidence>
<dbReference type="AlphaFoldDB" id="A0A402A4I5"/>
<dbReference type="InterPro" id="IPR000223">
    <property type="entry name" value="Pept_S26A_signal_pept_1"/>
</dbReference>
<evidence type="ECO:0000256" key="8">
    <source>
        <dbReference type="RuleBase" id="RU003993"/>
    </source>
</evidence>
<feature type="transmembrane region" description="Helical" evidence="8">
    <location>
        <begin position="17"/>
        <end position="35"/>
    </location>
</feature>
<feature type="active site" evidence="7">
    <location>
        <position position="44"/>
    </location>
</feature>
<dbReference type="PRINTS" id="PR00727">
    <property type="entry name" value="LEADERPTASE"/>
</dbReference>
<dbReference type="InterPro" id="IPR019533">
    <property type="entry name" value="Peptidase_S26"/>
</dbReference>
<dbReference type="PROSITE" id="PS00501">
    <property type="entry name" value="SPASE_I_1"/>
    <property type="match status" value="1"/>
</dbReference>
<dbReference type="GO" id="GO:0004252">
    <property type="term" value="F:serine-type endopeptidase activity"/>
    <property type="evidence" value="ECO:0007669"/>
    <property type="project" value="InterPro"/>
</dbReference>
<protein>
    <recommendedName>
        <fullName evidence="4 8">Signal peptidase I</fullName>
        <ecNumber evidence="4 8">3.4.21.89</ecNumber>
    </recommendedName>
</protein>
<dbReference type="Gene3D" id="2.10.109.10">
    <property type="entry name" value="Umud Fragment, subunit A"/>
    <property type="match status" value="1"/>
</dbReference>
<evidence type="ECO:0000313" key="12">
    <source>
        <dbReference type="Proteomes" id="UP000287352"/>
    </source>
</evidence>
<name>A0A402A4I5_9CHLR</name>
<reference evidence="12" key="1">
    <citation type="submission" date="2018-12" db="EMBL/GenBank/DDBJ databases">
        <title>Tengunoibacter tsumagoiensis gen. nov., sp. nov., Dictyobacter kobayashii sp. nov., D. alpinus sp. nov., and D. joshuensis sp. nov. and description of Dictyobacteraceae fam. nov. within the order Ktedonobacterales isolated from Tengu-no-mugimeshi.</title>
        <authorList>
            <person name="Wang C.M."/>
            <person name="Zheng Y."/>
            <person name="Sakai Y."/>
            <person name="Toyoda A."/>
            <person name="Minakuchi Y."/>
            <person name="Abe K."/>
            <person name="Yokota A."/>
            <person name="Yabe S."/>
        </authorList>
    </citation>
    <scope>NUCLEOTIDE SEQUENCE [LARGE SCALE GENOMIC DNA]</scope>
    <source>
        <strain evidence="12">Uno3</strain>
    </source>
</reference>
<dbReference type="PROSITE" id="PS00760">
    <property type="entry name" value="SPASE_I_2"/>
    <property type="match status" value="1"/>
</dbReference>
<evidence type="ECO:0000256" key="3">
    <source>
        <dbReference type="ARBA" id="ARBA00009370"/>
    </source>
</evidence>
<keyword evidence="8" id="KW-0812">Transmembrane</keyword>